<feature type="region of interest" description="Disordered" evidence="1">
    <location>
        <begin position="32"/>
        <end position="51"/>
    </location>
</feature>
<organism evidence="3 4">
    <name type="scientific">Limosilactobacillus reuteri</name>
    <name type="common">Lactobacillus reuteri</name>
    <dbReference type="NCBI Taxonomy" id="1598"/>
    <lineage>
        <taxon>Bacteria</taxon>
        <taxon>Bacillati</taxon>
        <taxon>Bacillota</taxon>
        <taxon>Bacilli</taxon>
        <taxon>Lactobacillales</taxon>
        <taxon>Lactobacillaceae</taxon>
        <taxon>Limosilactobacillus</taxon>
    </lineage>
</organism>
<evidence type="ECO:0000256" key="2">
    <source>
        <dbReference type="SAM" id="Phobius"/>
    </source>
</evidence>
<dbReference type="Proteomes" id="UP000510868">
    <property type="component" value="Chromosome"/>
</dbReference>
<feature type="transmembrane region" description="Helical" evidence="2">
    <location>
        <begin position="6"/>
        <end position="25"/>
    </location>
</feature>
<dbReference type="EMBL" id="CP059275">
    <property type="protein sequence ID" value="QLQ61988.1"/>
    <property type="molecule type" value="Genomic_DNA"/>
</dbReference>
<keyword evidence="2" id="KW-0472">Membrane</keyword>
<evidence type="ECO:0000313" key="3">
    <source>
        <dbReference type="EMBL" id="QLQ61988.1"/>
    </source>
</evidence>
<sequence length="51" mass="5777">MGYFIVKSLTMIIVIGILIFGILFLSDKKSNNSDKQLENKRVKATDKKEGM</sequence>
<evidence type="ECO:0000256" key="1">
    <source>
        <dbReference type="SAM" id="MobiDB-lite"/>
    </source>
</evidence>
<reference evidence="3 4" key="1">
    <citation type="submission" date="2020-07" db="EMBL/GenBank/DDBJ databases">
        <title>Genome sequence of Lactobacillus reuteri CNEI-KCA3 isolated from the faeces of a reared-broiler chicken, South-East Nigeria, reveals presence of CRISPR arrays.</title>
        <authorList>
            <person name="Anukam K.C."/>
            <person name="Ibezim C.N."/>
            <person name="BeecK W.V."/>
            <person name="Allonsius C."/>
            <person name="Broek M.D."/>
            <person name="Tuyaerts I."/>
            <person name="Attama A."/>
            <person name="Esimone C.O."/>
            <person name="Lebeer S."/>
        </authorList>
    </citation>
    <scope>NUCLEOTIDE SEQUENCE [LARGE SCALE GENOMIC DNA]</scope>
    <source>
        <strain evidence="3 4">CNEI-KCA3</strain>
    </source>
</reference>
<accession>A0A7L6BID2</accession>
<protein>
    <submittedName>
        <fullName evidence="3">Uncharacterized protein</fullName>
    </submittedName>
</protein>
<evidence type="ECO:0000313" key="4">
    <source>
        <dbReference type="Proteomes" id="UP000510868"/>
    </source>
</evidence>
<proteinExistence type="predicted"/>
<keyword evidence="2" id="KW-0812">Transmembrane</keyword>
<dbReference type="RefSeq" id="WP_181462630.1">
    <property type="nucleotide sequence ID" value="NZ_CP059275.1"/>
</dbReference>
<keyword evidence="2" id="KW-1133">Transmembrane helix</keyword>
<dbReference type="AlphaFoldDB" id="A0A7L6BID2"/>
<name>A0A7L6BID2_LIMRT</name>
<gene>
    <name evidence="3" type="ORF">HHK02_01285</name>
</gene>